<accession>A0ABT3ZTK8</accession>
<keyword evidence="3" id="KW-1185">Reference proteome</keyword>
<gene>
    <name evidence="2" type="ORF">OVY01_22380</name>
</gene>
<name>A0ABT3ZTK8_9BURK</name>
<feature type="region of interest" description="Disordered" evidence="1">
    <location>
        <begin position="62"/>
        <end position="110"/>
    </location>
</feature>
<dbReference type="Proteomes" id="UP001082899">
    <property type="component" value="Unassembled WGS sequence"/>
</dbReference>
<comment type="caution">
    <text evidence="2">The sequence shown here is derived from an EMBL/GenBank/DDBJ whole genome shotgun (WGS) entry which is preliminary data.</text>
</comment>
<organism evidence="2 3">
    <name type="scientific">Robbsia betulipollinis</name>
    <dbReference type="NCBI Taxonomy" id="2981849"/>
    <lineage>
        <taxon>Bacteria</taxon>
        <taxon>Pseudomonadati</taxon>
        <taxon>Pseudomonadota</taxon>
        <taxon>Betaproteobacteria</taxon>
        <taxon>Burkholderiales</taxon>
        <taxon>Burkholderiaceae</taxon>
        <taxon>Robbsia</taxon>
    </lineage>
</organism>
<feature type="compositionally biased region" description="Polar residues" evidence="1">
    <location>
        <begin position="90"/>
        <end position="101"/>
    </location>
</feature>
<protein>
    <submittedName>
        <fullName evidence="2">Uncharacterized protein</fullName>
    </submittedName>
</protein>
<proteinExistence type="predicted"/>
<evidence type="ECO:0000256" key="1">
    <source>
        <dbReference type="SAM" id="MobiDB-lite"/>
    </source>
</evidence>
<dbReference type="RefSeq" id="WP_267849844.1">
    <property type="nucleotide sequence ID" value="NZ_JAPMXC010000014.1"/>
</dbReference>
<sequence>MNAHEFLATGVLQKRSSKLAPFRADLLTLQKANVTLERMGEFLSINGVQASRAAIAKFLAASHKDSDKESASISDASKPNRPGNSEKPVQITTENGSSKPQVTGVLASTKRLSSAERRAVIEKQTEEFFPNRFAKQSEK</sequence>
<evidence type="ECO:0000313" key="2">
    <source>
        <dbReference type="EMBL" id="MCY0389890.1"/>
    </source>
</evidence>
<dbReference type="EMBL" id="JAPMXC010000014">
    <property type="protein sequence ID" value="MCY0389890.1"/>
    <property type="molecule type" value="Genomic_DNA"/>
</dbReference>
<reference evidence="2" key="1">
    <citation type="submission" date="2022-11" db="EMBL/GenBank/DDBJ databases">
        <title>Robbsia betulipollinis sp. nov., isolated from pollen of birch (Betula pendula).</title>
        <authorList>
            <person name="Shi H."/>
            <person name="Ambika Manirajan B."/>
            <person name="Ratering S."/>
            <person name="Geissler-Plaum R."/>
            <person name="Schnell S."/>
        </authorList>
    </citation>
    <scope>NUCLEOTIDE SEQUENCE</scope>
    <source>
        <strain evidence="2">Bb-Pol-6</strain>
    </source>
</reference>
<evidence type="ECO:0000313" key="3">
    <source>
        <dbReference type="Proteomes" id="UP001082899"/>
    </source>
</evidence>